<protein>
    <submittedName>
        <fullName evidence="2">Uncharacterized protein</fullName>
    </submittedName>
</protein>
<dbReference type="EMBL" id="KN840506">
    <property type="protein sequence ID" value="KIP06971.1"/>
    <property type="molecule type" value="Genomic_DNA"/>
</dbReference>
<evidence type="ECO:0000256" key="1">
    <source>
        <dbReference type="SAM" id="MobiDB-lite"/>
    </source>
</evidence>
<dbReference type="HOGENOM" id="CLU_067863_3_1_1"/>
<dbReference type="PANTHER" id="PTHR35567:SF1">
    <property type="entry name" value="CONSERVED FUNGAL PROTEIN (AFU_ORTHOLOGUE AFUA_1G14230)"/>
    <property type="match status" value="1"/>
</dbReference>
<keyword evidence="3" id="KW-1185">Reference proteome</keyword>
<feature type="region of interest" description="Disordered" evidence="1">
    <location>
        <begin position="1"/>
        <end position="20"/>
    </location>
</feature>
<name>A0A0C3RY64_PHLG1</name>
<organism evidence="2 3">
    <name type="scientific">Phlebiopsis gigantea (strain 11061_1 CR5-6)</name>
    <name type="common">White-rot fungus</name>
    <name type="synonym">Peniophora gigantea</name>
    <dbReference type="NCBI Taxonomy" id="745531"/>
    <lineage>
        <taxon>Eukaryota</taxon>
        <taxon>Fungi</taxon>
        <taxon>Dikarya</taxon>
        <taxon>Basidiomycota</taxon>
        <taxon>Agaricomycotina</taxon>
        <taxon>Agaricomycetes</taxon>
        <taxon>Polyporales</taxon>
        <taxon>Phanerochaetaceae</taxon>
        <taxon>Phlebiopsis</taxon>
    </lineage>
</organism>
<dbReference type="Pfam" id="PF11937">
    <property type="entry name" value="DUF3455"/>
    <property type="match status" value="1"/>
</dbReference>
<proteinExistence type="predicted"/>
<evidence type="ECO:0000313" key="2">
    <source>
        <dbReference type="EMBL" id="KIP06971.1"/>
    </source>
</evidence>
<accession>A0A0C3RY64</accession>
<gene>
    <name evidence="2" type="ORF">PHLGIDRAFT_71863</name>
</gene>
<dbReference type="PANTHER" id="PTHR35567">
    <property type="entry name" value="MALATE DEHYDROGENASE (AFU_ORTHOLOGUE AFUA_2G13800)"/>
    <property type="match status" value="1"/>
</dbReference>
<dbReference type="OrthoDB" id="1859733at2759"/>
<reference evidence="2 3" key="1">
    <citation type="journal article" date="2014" name="PLoS Genet.">
        <title>Analysis of the Phlebiopsis gigantea genome, transcriptome and secretome provides insight into its pioneer colonization strategies of wood.</title>
        <authorList>
            <person name="Hori C."/>
            <person name="Ishida T."/>
            <person name="Igarashi K."/>
            <person name="Samejima M."/>
            <person name="Suzuki H."/>
            <person name="Master E."/>
            <person name="Ferreira P."/>
            <person name="Ruiz-Duenas F.J."/>
            <person name="Held B."/>
            <person name="Canessa P."/>
            <person name="Larrondo L.F."/>
            <person name="Schmoll M."/>
            <person name="Druzhinina I.S."/>
            <person name="Kubicek C.P."/>
            <person name="Gaskell J.A."/>
            <person name="Kersten P."/>
            <person name="St John F."/>
            <person name="Glasner J."/>
            <person name="Sabat G."/>
            <person name="Splinter BonDurant S."/>
            <person name="Syed K."/>
            <person name="Yadav J."/>
            <person name="Mgbeahuruike A.C."/>
            <person name="Kovalchuk A."/>
            <person name="Asiegbu F.O."/>
            <person name="Lackner G."/>
            <person name="Hoffmeister D."/>
            <person name="Rencoret J."/>
            <person name="Gutierrez A."/>
            <person name="Sun H."/>
            <person name="Lindquist E."/>
            <person name="Barry K."/>
            <person name="Riley R."/>
            <person name="Grigoriev I.V."/>
            <person name="Henrissat B."/>
            <person name="Kues U."/>
            <person name="Berka R.M."/>
            <person name="Martinez A.T."/>
            <person name="Covert S.F."/>
            <person name="Blanchette R.A."/>
            <person name="Cullen D."/>
        </authorList>
    </citation>
    <scope>NUCLEOTIDE SEQUENCE [LARGE SCALE GENOMIC DNA]</scope>
    <source>
        <strain evidence="2 3">11061_1 CR5-6</strain>
    </source>
</reference>
<dbReference type="InterPro" id="IPR021851">
    <property type="entry name" value="DUF3455"/>
</dbReference>
<dbReference type="Proteomes" id="UP000053257">
    <property type="component" value="Unassembled WGS sequence"/>
</dbReference>
<evidence type="ECO:0000313" key="3">
    <source>
        <dbReference type="Proteomes" id="UP000053257"/>
    </source>
</evidence>
<sequence>MCDVSRDTVPFPSTAKSPPTPLFSQITGGPKFVGIGIGVQNYTCASAGTFSSTGAVAELFDISCLSEVTYEVLTDLTFAAWKDAPSSITVQKVIDELDIFHPAFVLGQHYFIVNPITGSGLSPKWDFTSASEAYHPDAFVVGAKTGDVPAPTAPQTNVDWLSLSATQGELAQQVFRVETRGGQPPSSCTPGSADISVKYTSTYCKHYLSIVLKKVSSQPHPQGSSAALSSRLRDFMNADPRSCLHSISVSALASRCRA</sequence>
<dbReference type="AlphaFoldDB" id="A0A0C3RY64"/>